<proteinExistence type="predicted"/>
<evidence type="ECO:0000313" key="4">
    <source>
        <dbReference type="Proteomes" id="UP000324285"/>
    </source>
</evidence>
<reference evidence="3" key="1">
    <citation type="submission" date="2021-02" db="EMBL/GenBank/DDBJ databases">
        <title>Strain Y2R2, a novel species of the genus Halomonas.</title>
        <authorList>
            <person name="Huang H."/>
        </authorList>
    </citation>
    <scope>NUCLEOTIDE SEQUENCE</scope>
    <source>
        <strain evidence="3">Y2R2</strain>
    </source>
</reference>
<keyword evidence="4" id="KW-1185">Reference proteome</keyword>
<evidence type="ECO:0000256" key="1">
    <source>
        <dbReference type="SAM" id="Phobius"/>
    </source>
</evidence>
<feature type="transmembrane region" description="Helical" evidence="1">
    <location>
        <begin position="6"/>
        <end position="25"/>
    </location>
</feature>
<keyword evidence="1" id="KW-0812">Transmembrane</keyword>
<dbReference type="Pfam" id="PF10675">
    <property type="entry name" value="DUF2489"/>
    <property type="match status" value="1"/>
</dbReference>
<accession>A0A5C1NGC3</accession>
<dbReference type="EMBL" id="CP038437">
    <property type="protein sequence ID" value="QEM81911.1"/>
    <property type="molecule type" value="Genomic_DNA"/>
</dbReference>
<sequence>MSTTLALSLLILGVVIILALAWYALVLQKEVKRREAFRHEEERMARANGLENLELVAAALLQGQVDITEGAWRCKVLLELLDPSLPYRQEFRIFAEVYEQTRHLHTHQARKDLTPKARFEEDKQRIAVEDSSRDEVLKAAQSVLDFRANYPESLN</sequence>
<keyword evidence="1" id="KW-1133">Transmembrane helix</keyword>
<gene>
    <name evidence="3" type="ORF">E4T21_10340</name>
</gene>
<dbReference type="Proteomes" id="UP000324285">
    <property type="component" value="Chromosome"/>
</dbReference>
<evidence type="ECO:0000259" key="2">
    <source>
        <dbReference type="Pfam" id="PF10675"/>
    </source>
</evidence>
<name>A0A5C1NGC3_9GAMM</name>
<protein>
    <submittedName>
        <fullName evidence="3">DUF2489 domain-containing protein</fullName>
    </submittedName>
</protein>
<organism evidence="3 4">
    <name type="scientific">Halomonas binhaiensis</name>
    <dbReference type="NCBI Taxonomy" id="2562282"/>
    <lineage>
        <taxon>Bacteria</taxon>
        <taxon>Pseudomonadati</taxon>
        <taxon>Pseudomonadota</taxon>
        <taxon>Gammaproteobacteria</taxon>
        <taxon>Oceanospirillales</taxon>
        <taxon>Halomonadaceae</taxon>
        <taxon>Halomonas</taxon>
    </lineage>
</organism>
<evidence type="ECO:0000313" key="3">
    <source>
        <dbReference type="EMBL" id="QEM81911.1"/>
    </source>
</evidence>
<dbReference type="KEGG" id="hbh:E4T21_10340"/>
<dbReference type="AlphaFoldDB" id="A0A5C1NGC3"/>
<feature type="domain" description="DUF2489" evidence="2">
    <location>
        <begin position="17"/>
        <end position="142"/>
    </location>
</feature>
<dbReference type="RefSeq" id="WP_149284921.1">
    <property type="nucleotide sequence ID" value="NZ_CP038437.2"/>
</dbReference>
<dbReference type="OrthoDB" id="5740155at2"/>
<dbReference type="InterPro" id="IPR019617">
    <property type="entry name" value="DUF2489"/>
</dbReference>
<keyword evidence="1" id="KW-0472">Membrane</keyword>